<feature type="compositionally biased region" description="Low complexity" evidence="1">
    <location>
        <begin position="43"/>
        <end position="52"/>
    </location>
</feature>
<proteinExistence type="predicted"/>
<dbReference type="EMBL" id="JANIIK010002039">
    <property type="protein sequence ID" value="KAJ3581740.1"/>
    <property type="molecule type" value="Genomic_DNA"/>
</dbReference>
<feature type="non-terminal residue" evidence="2">
    <location>
        <position position="1"/>
    </location>
</feature>
<evidence type="ECO:0000313" key="3">
    <source>
        <dbReference type="Proteomes" id="UP001148018"/>
    </source>
</evidence>
<evidence type="ECO:0000313" key="2">
    <source>
        <dbReference type="EMBL" id="KAJ3581740.1"/>
    </source>
</evidence>
<sequence>PALRPAPGRPAPQARSSARSSGPLLRPASSGPLLRPAPQAPRSSGPLLGPLL</sequence>
<keyword evidence="3" id="KW-1185">Reference proteome</keyword>
<name>A0A9Q0I182_9TELE</name>
<comment type="caution">
    <text evidence="2">The sequence shown here is derived from an EMBL/GenBank/DDBJ whole genome shotgun (WGS) entry which is preliminary data.</text>
</comment>
<evidence type="ECO:0000256" key="1">
    <source>
        <dbReference type="SAM" id="MobiDB-lite"/>
    </source>
</evidence>
<gene>
    <name evidence="2" type="ORF">NHX12_016289</name>
</gene>
<reference evidence="2" key="1">
    <citation type="submission" date="2022-07" db="EMBL/GenBank/DDBJ databases">
        <title>Chromosome-level genome of Muraenolepis orangiensis.</title>
        <authorList>
            <person name="Kim J."/>
        </authorList>
    </citation>
    <scope>NUCLEOTIDE SEQUENCE</scope>
    <source>
        <strain evidence="2">KU_S4_2022</strain>
        <tissue evidence="2">Muscle</tissue>
    </source>
</reference>
<accession>A0A9Q0I182</accession>
<organism evidence="2 3">
    <name type="scientific">Muraenolepis orangiensis</name>
    <name type="common">Patagonian moray cod</name>
    <dbReference type="NCBI Taxonomy" id="630683"/>
    <lineage>
        <taxon>Eukaryota</taxon>
        <taxon>Metazoa</taxon>
        <taxon>Chordata</taxon>
        <taxon>Craniata</taxon>
        <taxon>Vertebrata</taxon>
        <taxon>Euteleostomi</taxon>
        <taxon>Actinopterygii</taxon>
        <taxon>Neopterygii</taxon>
        <taxon>Teleostei</taxon>
        <taxon>Neoteleostei</taxon>
        <taxon>Acanthomorphata</taxon>
        <taxon>Zeiogadaria</taxon>
        <taxon>Gadariae</taxon>
        <taxon>Gadiformes</taxon>
        <taxon>Muraenolepidoidei</taxon>
        <taxon>Muraenolepididae</taxon>
        <taxon>Muraenolepis</taxon>
    </lineage>
</organism>
<feature type="region of interest" description="Disordered" evidence="1">
    <location>
        <begin position="1"/>
        <end position="52"/>
    </location>
</feature>
<dbReference type="AlphaFoldDB" id="A0A9Q0I182"/>
<protein>
    <submittedName>
        <fullName evidence="2">Uncharacterized protein</fullName>
    </submittedName>
</protein>
<feature type="compositionally biased region" description="Low complexity" evidence="1">
    <location>
        <begin position="1"/>
        <end position="23"/>
    </location>
</feature>
<dbReference type="Proteomes" id="UP001148018">
    <property type="component" value="Unassembled WGS sequence"/>
</dbReference>